<gene>
    <name evidence="2" type="ORF">SAMN05421853_11629</name>
</gene>
<dbReference type="AlphaFoldDB" id="A0A1I6A9E0"/>
<evidence type="ECO:0000313" key="2">
    <source>
        <dbReference type="EMBL" id="SFQ65177.1"/>
    </source>
</evidence>
<dbReference type="Gene3D" id="3.40.50.2300">
    <property type="match status" value="1"/>
</dbReference>
<dbReference type="InterPro" id="IPR028082">
    <property type="entry name" value="Peripla_BP_I"/>
</dbReference>
<dbReference type="CDD" id="cd06307">
    <property type="entry name" value="PBP1_sugar_binding"/>
    <property type="match status" value="1"/>
</dbReference>
<sequence>MHRRLRQSFAVLDLRDRGSAVVTLVSDLPSSARQHFVGIDNVQAGRTAASLLGRFCRWRSGRIALVAGSMLVRDHVERTLGFEQVMREEFPDQSLSTVIEGLDDQDIVAERLTEALAADPDIVGIYSFGAGNRGVARAISTLPAKRRPSVVVHELTKCSRDALIEDVFDAVIHQDEVREIEVALRTLRALADRVQTIDAGERALFRKEVEAETSHFPGRTYPTGSVTGMPSAV</sequence>
<proteinExistence type="predicted"/>
<dbReference type="Proteomes" id="UP000243106">
    <property type="component" value="Unassembled WGS sequence"/>
</dbReference>
<dbReference type="InterPro" id="IPR025997">
    <property type="entry name" value="SBP_2_dom"/>
</dbReference>
<dbReference type="Pfam" id="PF13407">
    <property type="entry name" value="Peripla_BP_4"/>
    <property type="match status" value="1"/>
</dbReference>
<feature type="domain" description="Periplasmic binding protein" evidence="1">
    <location>
        <begin position="14"/>
        <end position="192"/>
    </location>
</feature>
<evidence type="ECO:0000259" key="1">
    <source>
        <dbReference type="Pfam" id="PF13407"/>
    </source>
</evidence>
<evidence type="ECO:0000313" key="3">
    <source>
        <dbReference type="Proteomes" id="UP000243106"/>
    </source>
</evidence>
<protein>
    <submittedName>
        <fullName evidence="2">LacI family transcriptional regulator</fullName>
    </submittedName>
</protein>
<keyword evidence="3" id="KW-1185">Reference proteome</keyword>
<organism evidence="2 3">
    <name type="scientific">Roseivivax halotolerans</name>
    <dbReference type="NCBI Taxonomy" id="93684"/>
    <lineage>
        <taxon>Bacteria</taxon>
        <taxon>Pseudomonadati</taxon>
        <taxon>Pseudomonadota</taxon>
        <taxon>Alphaproteobacteria</taxon>
        <taxon>Rhodobacterales</taxon>
        <taxon>Roseobacteraceae</taxon>
        <taxon>Roseivivax</taxon>
    </lineage>
</organism>
<reference evidence="3" key="1">
    <citation type="submission" date="2016-10" db="EMBL/GenBank/DDBJ databases">
        <authorList>
            <person name="Varghese N."/>
            <person name="Submissions S."/>
        </authorList>
    </citation>
    <scope>NUCLEOTIDE SEQUENCE [LARGE SCALE GENOMIC DNA]</scope>
    <source>
        <strain evidence="3">JCM 10271</strain>
    </source>
</reference>
<name>A0A1I6A9E0_9RHOB</name>
<accession>A0A1I6A9E0</accession>
<dbReference type="EMBL" id="FOXV01000016">
    <property type="protein sequence ID" value="SFQ65177.1"/>
    <property type="molecule type" value="Genomic_DNA"/>
</dbReference>
<dbReference type="STRING" id="93684.SAMN05421853_11629"/>
<dbReference type="SUPFAM" id="SSF53822">
    <property type="entry name" value="Periplasmic binding protein-like I"/>
    <property type="match status" value="1"/>
</dbReference>